<dbReference type="EMBL" id="BNEE01000006">
    <property type="protein sequence ID" value="GHI87457.1"/>
    <property type="molecule type" value="Genomic_DNA"/>
</dbReference>
<gene>
    <name evidence="2" type="ORF">Sxan_48210</name>
</gene>
<dbReference type="AlphaFoldDB" id="A0A919H1R3"/>
<evidence type="ECO:0000256" key="1">
    <source>
        <dbReference type="SAM" id="MobiDB-lite"/>
    </source>
</evidence>
<dbReference type="Proteomes" id="UP000600026">
    <property type="component" value="Unassembled WGS sequence"/>
</dbReference>
<name>A0A919H1R3_9ACTN</name>
<proteinExistence type="predicted"/>
<evidence type="ECO:0000313" key="2">
    <source>
        <dbReference type="EMBL" id="GHI87457.1"/>
    </source>
</evidence>
<organism evidence="2 3">
    <name type="scientific">Streptomyces xanthophaeus</name>
    <dbReference type="NCBI Taxonomy" id="67385"/>
    <lineage>
        <taxon>Bacteria</taxon>
        <taxon>Bacillati</taxon>
        <taxon>Actinomycetota</taxon>
        <taxon>Actinomycetes</taxon>
        <taxon>Kitasatosporales</taxon>
        <taxon>Streptomycetaceae</taxon>
        <taxon>Streptomyces</taxon>
    </lineage>
</organism>
<reference evidence="2" key="1">
    <citation type="submission" date="2020-09" db="EMBL/GenBank/DDBJ databases">
        <title>Whole genome shotgun sequence of Streptomyces xanthophaeus NBRC 12829.</title>
        <authorList>
            <person name="Komaki H."/>
            <person name="Tamura T."/>
        </authorList>
    </citation>
    <scope>NUCLEOTIDE SEQUENCE</scope>
    <source>
        <strain evidence="2">NBRC 12829</strain>
    </source>
</reference>
<evidence type="ECO:0000313" key="3">
    <source>
        <dbReference type="Proteomes" id="UP000600026"/>
    </source>
</evidence>
<comment type="caution">
    <text evidence="2">The sequence shown here is derived from an EMBL/GenBank/DDBJ whole genome shotgun (WGS) entry which is preliminary data.</text>
</comment>
<accession>A0A919H1R3</accession>
<sequence>MVRGMWQQVEQRDPFPVRNPGPADPGCDVCGALVAQRADHYRLGDLSGVVDCNVEIRRHPHAEEGR</sequence>
<dbReference type="RefSeq" id="WP_051902427.1">
    <property type="nucleotide sequence ID" value="NZ_BNEE01000006.1"/>
</dbReference>
<protein>
    <submittedName>
        <fullName evidence="2">Uncharacterized protein</fullName>
    </submittedName>
</protein>
<keyword evidence="3" id="KW-1185">Reference proteome</keyword>
<feature type="region of interest" description="Disordered" evidence="1">
    <location>
        <begin position="1"/>
        <end position="22"/>
    </location>
</feature>